<dbReference type="Gene3D" id="1.10.1760.20">
    <property type="match status" value="1"/>
</dbReference>
<dbReference type="PANTHER" id="PTHR34295:SF1">
    <property type="entry name" value="BIOTIN TRANSPORTER BIOY"/>
    <property type="match status" value="1"/>
</dbReference>
<dbReference type="OrthoDB" id="9803495at2"/>
<feature type="transmembrane region" description="Helical" evidence="2">
    <location>
        <begin position="51"/>
        <end position="68"/>
    </location>
</feature>
<evidence type="ECO:0000256" key="2">
    <source>
        <dbReference type="SAM" id="Phobius"/>
    </source>
</evidence>
<feature type="transmembrane region" description="Helical" evidence="2">
    <location>
        <begin position="74"/>
        <end position="95"/>
    </location>
</feature>
<proteinExistence type="inferred from homology"/>
<keyword evidence="2" id="KW-1133">Transmembrane helix</keyword>
<sequence length="222" mass="22372">MFLSAGKPLRPAGRDVAIGKAAPHAGKDRDLSTLNQPSTAFTRSLASSNRAVKVTAVVFGSLLIAAASQIEVPFFPVPMTMQTFAVLLVGLLFGARLGAAAVLVYLGEAAIGLPVLSGAGNIATLLVKPSTAGYLVGFVGAAFVAGLIAERTAGRLWGTFAAAVAGEAVLMALGVAFLAWLIGADNAVAYGFLPFVLGDALKIVLAVAVARGVGRLSLPGAL</sequence>
<dbReference type="EMBL" id="NQVN01000017">
    <property type="protein sequence ID" value="PIO97461.1"/>
    <property type="molecule type" value="Genomic_DNA"/>
</dbReference>
<keyword evidence="2" id="KW-0472">Membrane</keyword>
<name>A0A2G9WRX5_9HYPH</name>
<evidence type="ECO:0008006" key="5">
    <source>
        <dbReference type="Google" id="ProtNLM"/>
    </source>
</evidence>
<keyword evidence="4" id="KW-1185">Reference proteome</keyword>
<dbReference type="GO" id="GO:0005886">
    <property type="term" value="C:plasma membrane"/>
    <property type="evidence" value="ECO:0007669"/>
    <property type="project" value="InterPro"/>
</dbReference>
<dbReference type="GO" id="GO:0015225">
    <property type="term" value="F:biotin transmembrane transporter activity"/>
    <property type="evidence" value="ECO:0007669"/>
    <property type="project" value="InterPro"/>
</dbReference>
<dbReference type="Pfam" id="PF02632">
    <property type="entry name" value="BioY"/>
    <property type="match status" value="1"/>
</dbReference>
<feature type="transmembrane region" description="Helical" evidence="2">
    <location>
        <begin position="156"/>
        <end position="182"/>
    </location>
</feature>
<evidence type="ECO:0000313" key="3">
    <source>
        <dbReference type="EMBL" id="PIO97461.1"/>
    </source>
</evidence>
<feature type="transmembrane region" description="Helical" evidence="2">
    <location>
        <begin position="188"/>
        <end position="210"/>
    </location>
</feature>
<evidence type="ECO:0000256" key="1">
    <source>
        <dbReference type="ARBA" id="ARBA00010692"/>
    </source>
</evidence>
<reference evidence="3 4" key="1">
    <citation type="submission" date="2017-08" db="EMBL/GenBank/DDBJ databases">
        <title>Pleomorphomonas carboxidotrophicus sp. nov., a new mesophilic hydrogenogenic carboxidotroph.</title>
        <authorList>
            <person name="Esquivel-Elizondo S."/>
            <person name="Krajmalnik-Brown R."/>
            <person name="Maldonado J."/>
        </authorList>
    </citation>
    <scope>NUCLEOTIDE SEQUENCE [LARGE SCALE GENOMIC DNA]</scope>
    <source>
        <strain evidence="3 4">SVCO-16</strain>
    </source>
</reference>
<protein>
    <recommendedName>
        <fullName evidence="5">Biotin transporter BioY</fullName>
    </recommendedName>
</protein>
<dbReference type="InterPro" id="IPR003784">
    <property type="entry name" value="BioY"/>
</dbReference>
<organism evidence="3 4">
    <name type="scientific">Pleomorphomonas carboxyditropha</name>
    <dbReference type="NCBI Taxonomy" id="2023338"/>
    <lineage>
        <taxon>Bacteria</taxon>
        <taxon>Pseudomonadati</taxon>
        <taxon>Pseudomonadota</taxon>
        <taxon>Alphaproteobacteria</taxon>
        <taxon>Hyphomicrobiales</taxon>
        <taxon>Pleomorphomonadaceae</taxon>
        <taxon>Pleomorphomonas</taxon>
    </lineage>
</organism>
<dbReference type="PANTHER" id="PTHR34295">
    <property type="entry name" value="BIOTIN TRANSPORTER BIOY"/>
    <property type="match status" value="1"/>
</dbReference>
<accession>A0A2G9WRX5</accession>
<evidence type="ECO:0000313" key="4">
    <source>
        <dbReference type="Proteomes" id="UP000231070"/>
    </source>
</evidence>
<dbReference type="Proteomes" id="UP000231070">
    <property type="component" value="Unassembled WGS sequence"/>
</dbReference>
<keyword evidence="2" id="KW-0812">Transmembrane</keyword>
<comment type="similarity">
    <text evidence="1">Belongs to the BioY family.</text>
</comment>
<comment type="caution">
    <text evidence="3">The sequence shown here is derived from an EMBL/GenBank/DDBJ whole genome shotgun (WGS) entry which is preliminary data.</text>
</comment>
<feature type="transmembrane region" description="Helical" evidence="2">
    <location>
        <begin position="132"/>
        <end position="149"/>
    </location>
</feature>
<gene>
    <name evidence="3" type="ORF">CJ014_19635</name>
</gene>
<dbReference type="AlphaFoldDB" id="A0A2G9WRX5"/>